<dbReference type="EMBL" id="LKMD01000102">
    <property type="protein sequence ID" value="PIA97138.1"/>
    <property type="molecule type" value="Genomic_DNA"/>
</dbReference>
<dbReference type="SUPFAM" id="SSF48371">
    <property type="entry name" value="ARM repeat"/>
    <property type="match status" value="1"/>
</dbReference>
<keyword evidence="5" id="KW-1185">Reference proteome</keyword>
<reference evidence="2 4" key="1">
    <citation type="submission" date="2015-10" db="EMBL/GenBank/DDBJ databases">
        <title>The cercosporin biosynthetic gene cluster was horizontally transferred to several fungal lineages and shown to be expanded in Cercospora beticola based on microsynteny with recipient genomes.</title>
        <authorList>
            <person name="De Jonge R."/>
            <person name="Ebert M.K."/>
            <person name="Suttle J.C."/>
            <person name="Jurick Ii W.M."/>
            <person name="Secor G.A."/>
            <person name="Thomma B.P."/>
            <person name="Van De Peer Y."/>
            <person name="Bolton M.D."/>
        </authorList>
    </citation>
    <scope>NUCLEOTIDE SEQUENCE [LARGE SCALE GENOMIC DNA]</scope>
    <source>
        <strain evidence="2 4">09-40</strain>
    </source>
</reference>
<feature type="compositionally biased region" description="Polar residues" evidence="1">
    <location>
        <begin position="30"/>
        <end position="45"/>
    </location>
</feature>
<accession>A0A2G5HX80</accession>
<proteinExistence type="predicted"/>
<reference evidence="3 5" key="2">
    <citation type="submission" date="2023-09" db="EMBL/GenBank/DDBJ databases">
        <title>Complete-Gapless Cercospora beticola genome.</title>
        <authorList>
            <person name="Wyatt N.A."/>
            <person name="Spanner R.E."/>
            <person name="Bolton M.D."/>
        </authorList>
    </citation>
    <scope>NUCLEOTIDE SEQUENCE [LARGE SCALE GENOMIC DNA]</scope>
    <source>
        <strain evidence="3">Cb09-40</strain>
    </source>
</reference>
<protein>
    <submittedName>
        <fullName evidence="2">Uncharacterized protein</fullName>
    </submittedName>
</protein>
<dbReference type="OrthoDB" id="26149at2759"/>
<dbReference type="Gene3D" id="1.25.10.10">
    <property type="entry name" value="Leucine-rich Repeat Variant"/>
    <property type="match status" value="1"/>
</dbReference>
<feature type="region of interest" description="Disordered" evidence="1">
    <location>
        <begin position="21"/>
        <end position="45"/>
    </location>
</feature>
<dbReference type="EMBL" id="CP134185">
    <property type="protein sequence ID" value="WPA99207.1"/>
    <property type="molecule type" value="Genomic_DNA"/>
</dbReference>
<gene>
    <name evidence="2" type="ORF">CB0940_06564</name>
    <name evidence="3" type="ORF">RHO25_003823</name>
</gene>
<evidence type="ECO:0000313" key="4">
    <source>
        <dbReference type="Proteomes" id="UP000230605"/>
    </source>
</evidence>
<evidence type="ECO:0000313" key="3">
    <source>
        <dbReference type="EMBL" id="WPA99207.1"/>
    </source>
</evidence>
<dbReference type="Proteomes" id="UP001302367">
    <property type="component" value="Chromosome 2"/>
</dbReference>
<evidence type="ECO:0000256" key="1">
    <source>
        <dbReference type="SAM" id="MobiDB-lite"/>
    </source>
</evidence>
<name>A0A2G5HX80_CERBT</name>
<dbReference type="AlphaFoldDB" id="A0A2G5HX80"/>
<sequence length="515" mass="55987">MTEITTQEIEDALQALSLSSSSATPNSSAIKTLSTASKTSESTRQALNNPSIIRNIIETIQVSLTTDLETTDQALRLLANACVSSSTADSQPGPRDHITAIGFSWAVQCLSPQISSDRDIRILATKVLRNICSEHESSQKKCYEEKVHFALVRFLQHVLIARGQKQDDGSEDVDAGVDVLFTIMGQKSTLEPKLSEQLPKDVLEGVLSLSDLWTGEGEDDDVESFATVAETELVFLRDEVVQTQVVEEKQFEKVWELLEKIEKVIGKLKRAGSRVTEVGSGDERPLPPYCQSGDLEEDLKLLVPLQASLVWCLSDTAANPAFSATYAWDGEQMQVLFHVIQAAADNARGQRRQIYPPEYAGTSAAGQKFNAACQVLGNLLWAQKEPQQYARLVADEEVHTDLIDIVALGGYDAAFPDTLHSIAGLLIQLSRPSVDAREAIGSYGPASDAIERLCRHERPEIKQGGIKLVKALGRDCHANQRRFADLAGVAMAGLQPSSGDHSGDTDSVMATDGPS</sequence>
<feature type="region of interest" description="Disordered" evidence="1">
    <location>
        <begin position="494"/>
        <end position="515"/>
    </location>
</feature>
<evidence type="ECO:0000313" key="5">
    <source>
        <dbReference type="Proteomes" id="UP001302367"/>
    </source>
</evidence>
<dbReference type="InterPro" id="IPR016024">
    <property type="entry name" value="ARM-type_fold"/>
</dbReference>
<organism evidence="2 4">
    <name type="scientific">Cercospora beticola</name>
    <name type="common">Sugarbeet leaf spot fungus</name>
    <dbReference type="NCBI Taxonomy" id="122368"/>
    <lineage>
        <taxon>Eukaryota</taxon>
        <taxon>Fungi</taxon>
        <taxon>Dikarya</taxon>
        <taxon>Ascomycota</taxon>
        <taxon>Pezizomycotina</taxon>
        <taxon>Dothideomycetes</taxon>
        <taxon>Dothideomycetidae</taxon>
        <taxon>Mycosphaerellales</taxon>
        <taxon>Mycosphaerellaceae</taxon>
        <taxon>Cercospora</taxon>
    </lineage>
</organism>
<evidence type="ECO:0000313" key="2">
    <source>
        <dbReference type="EMBL" id="PIA97138.1"/>
    </source>
</evidence>
<dbReference type="Proteomes" id="UP000230605">
    <property type="component" value="Chromosome 2"/>
</dbReference>
<dbReference type="InterPro" id="IPR011989">
    <property type="entry name" value="ARM-like"/>
</dbReference>